<evidence type="ECO:0000256" key="8">
    <source>
        <dbReference type="ARBA" id="ARBA00022771"/>
    </source>
</evidence>
<evidence type="ECO:0000313" key="20">
    <source>
        <dbReference type="Proteomes" id="UP000235145"/>
    </source>
</evidence>
<comment type="catalytic activity">
    <reaction evidence="16">
        <text>[E2 ubiquitin-conjugating enzyme]-S-ubiquitinyl-L-cysteine + [acceptor protein]-L-cysteine = [E2 ubiquitin-conjugating enzyme]-L-cysteine + [acceptor protein]-S-ubiquitinyl-L-cysteine.</text>
        <dbReference type="EC" id="2.3.2.36"/>
    </reaction>
</comment>
<comment type="similarity">
    <text evidence="3">Belongs to the pex2/pex10/pex12 family.</text>
</comment>
<keyword evidence="12" id="KW-1133">Transmembrane helix</keyword>
<keyword evidence="5" id="KW-0808">Transferase</keyword>
<evidence type="ECO:0000256" key="12">
    <source>
        <dbReference type="ARBA" id="ARBA00022989"/>
    </source>
</evidence>
<dbReference type="GO" id="GO:0016558">
    <property type="term" value="P:protein import into peroxisome matrix"/>
    <property type="evidence" value="ECO:0007669"/>
    <property type="project" value="InterPro"/>
</dbReference>
<evidence type="ECO:0000256" key="16">
    <source>
        <dbReference type="ARBA" id="ARBA00034438"/>
    </source>
</evidence>
<evidence type="ECO:0000256" key="4">
    <source>
        <dbReference type="ARBA" id="ARBA00022448"/>
    </source>
</evidence>
<accession>A0A9R1WM55</accession>
<evidence type="ECO:0000256" key="6">
    <source>
        <dbReference type="ARBA" id="ARBA00022692"/>
    </source>
</evidence>
<evidence type="ECO:0000256" key="5">
    <source>
        <dbReference type="ARBA" id="ARBA00022679"/>
    </source>
</evidence>
<dbReference type="Pfam" id="PF04757">
    <property type="entry name" value="Pex2_Pex12"/>
    <property type="match status" value="1"/>
</dbReference>
<dbReference type="InterPro" id="IPR006845">
    <property type="entry name" value="Pex_N"/>
</dbReference>
<keyword evidence="8" id="KW-0863">Zinc-finger</keyword>
<evidence type="ECO:0000256" key="13">
    <source>
        <dbReference type="ARBA" id="ARBA00023136"/>
    </source>
</evidence>
<dbReference type="InterPro" id="IPR025654">
    <property type="entry name" value="PEX2/10"/>
</dbReference>
<evidence type="ECO:0000256" key="2">
    <source>
        <dbReference type="ARBA" id="ARBA00004906"/>
    </source>
</evidence>
<evidence type="ECO:0000256" key="17">
    <source>
        <dbReference type="ARBA" id="ARBA00034523"/>
    </source>
</evidence>
<dbReference type="EC" id="2.3.2.36" evidence="17"/>
<dbReference type="EMBL" id="NBSK02000001">
    <property type="protein sequence ID" value="KAJ0225267.1"/>
    <property type="molecule type" value="Genomic_DNA"/>
</dbReference>
<keyword evidence="14" id="KW-0576">Peroxisome</keyword>
<dbReference type="GO" id="GO:0005778">
    <property type="term" value="C:peroxisomal membrane"/>
    <property type="evidence" value="ECO:0007669"/>
    <property type="project" value="UniProtKB-SubCell"/>
</dbReference>
<comment type="pathway">
    <text evidence="2">Protein modification; protein ubiquitination.</text>
</comment>
<evidence type="ECO:0000256" key="10">
    <source>
        <dbReference type="ARBA" id="ARBA00022833"/>
    </source>
</evidence>
<keyword evidence="20" id="KW-1185">Reference proteome</keyword>
<proteinExistence type="inferred from homology"/>
<keyword evidence="4" id="KW-0813">Transport</keyword>
<keyword evidence="6" id="KW-0812">Transmembrane</keyword>
<dbReference type="AlphaFoldDB" id="A0A9R1WM55"/>
<evidence type="ECO:0000313" key="19">
    <source>
        <dbReference type="EMBL" id="KAJ0225267.1"/>
    </source>
</evidence>
<keyword evidence="11" id="KW-0653">Protein transport</keyword>
<dbReference type="PANTHER" id="PTHR48178:SF1">
    <property type="entry name" value="PEROXISOME BIOGENESIS FACTOR 2"/>
    <property type="match status" value="1"/>
</dbReference>
<evidence type="ECO:0000256" key="9">
    <source>
        <dbReference type="ARBA" id="ARBA00022786"/>
    </source>
</evidence>
<gene>
    <name evidence="19" type="ORF">LSAT_V11C100034330</name>
</gene>
<evidence type="ECO:0000259" key="18">
    <source>
        <dbReference type="Pfam" id="PF04757"/>
    </source>
</evidence>
<evidence type="ECO:0000256" key="1">
    <source>
        <dbReference type="ARBA" id="ARBA00004585"/>
    </source>
</evidence>
<evidence type="ECO:0000256" key="7">
    <source>
        <dbReference type="ARBA" id="ARBA00022723"/>
    </source>
</evidence>
<keyword evidence="13" id="KW-0472">Membrane</keyword>
<organism evidence="19 20">
    <name type="scientific">Lactuca sativa</name>
    <name type="common">Garden lettuce</name>
    <dbReference type="NCBI Taxonomy" id="4236"/>
    <lineage>
        <taxon>Eukaryota</taxon>
        <taxon>Viridiplantae</taxon>
        <taxon>Streptophyta</taxon>
        <taxon>Embryophyta</taxon>
        <taxon>Tracheophyta</taxon>
        <taxon>Spermatophyta</taxon>
        <taxon>Magnoliopsida</taxon>
        <taxon>eudicotyledons</taxon>
        <taxon>Gunneridae</taxon>
        <taxon>Pentapetalae</taxon>
        <taxon>asterids</taxon>
        <taxon>campanulids</taxon>
        <taxon>Asterales</taxon>
        <taxon>Asteraceae</taxon>
        <taxon>Cichorioideae</taxon>
        <taxon>Cichorieae</taxon>
        <taxon>Lactucinae</taxon>
        <taxon>Lactuca</taxon>
    </lineage>
</organism>
<feature type="domain" description="Pex N-terminal" evidence="18">
    <location>
        <begin position="69"/>
        <end position="135"/>
    </location>
</feature>
<evidence type="ECO:0000256" key="3">
    <source>
        <dbReference type="ARBA" id="ARBA00008704"/>
    </source>
</evidence>
<protein>
    <recommendedName>
        <fullName evidence="17">RING-type E3 ubiquitin transferase (cysteine targeting)</fullName>
        <ecNumber evidence="17">2.3.2.36</ecNumber>
    </recommendedName>
    <alternativeName>
        <fullName evidence="15">Peroxin-2</fullName>
    </alternativeName>
</protein>
<dbReference type="PANTHER" id="PTHR48178">
    <property type="entry name" value="PEROXISOME BIOGENESIS FACTOR 2"/>
    <property type="match status" value="1"/>
</dbReference>
<evidence type="ECO:0000256" key="15">
    <source>
        <dbReference type="ARBA" id="ARBA00032511"/>
    </source>
</evidence>
<evidence type="ECO:0000256" key="11">
    <source>
        <dbReference type="ARBA" id="ARBA00022927"/>
    </source>
</evidence>
<comment type="subcellular location">
    <subcellularLocation>
        <location evidence="1">Peroxisome membrane</location>
        <topology evidence="1">Multi-pass membrane protein</topology>
    </subcellularLocation>
</comment>
<dbReference type="GO" id="GO:0008270">
    <property type="term" value="F:zinc ion binding"/>
    <property type="evidence" value="ECO:0007669"/>
    <property type="project" value="UniProtKB-KW"/>
</dbReference>
<keyword evidence="9" id="KW-0833">Ubl conjugation pathway</keyword>
<dbReference type="Proteomes" id="UP000235145">
    <property type="component" value="Unassembled WGS sequence"/>
</dbReference>
<reference evidence="19 20" key="1">
    <citation type="journal article" date="2017" name="Nat. Commun.">
        <title>Genome assembly with in vitro proximity ligation data and whole-genome triplication in lettuce.</title>
        <authorList>
            <person name="Reyes-Chin-Wo S."/>
            <person name="Wang Z."/>
            <person name="Yang X."/>
            <person name="Kozik A."/>
            <person name="Arikit S."/>
            <person name="Song C."/>
            <person name="Xia L."/>
            <person name="Froenicke L."/>
            <person name="Lavelle D.O."/>
            <person name="Truco M.J."/>
            <person name="Xia R."/>
            <person name="Zhu S."/>
            <person name="Xu C."/>
            <person name="Xu H."/>
            <person name="Xu X."/>
            <person name="Cox K."/>
            <person name="Korf I."/>
            <person name="Meyers B.C."/>
            <person name="Michelmore R.W."/>
        </authorList>
    </citation>
    <scope>NUCLEOTIDE SEQUENCE [LARGE SCALE GENOMIC DNA]</scope>
    <source>
        <strain evidence="20">cv. Salinas</strain>
        <tissue evidence="19">Seedlings</tissue>
    </source>
</reference>
<dbReference type="GO" id="GO:0061630">
    <property type="term" value="F:ubiquitin protein ligase activity"/>
    <property type="evidence" value="ECO:0007669"/>
    <property type="project" value="UniProtKB-EC"/>
</dbReference>
<sequence length="153" mass="17380">MFLIIISIGSRTWVDEPTPGNVLMNLQYRDERTMETRAKLRTGLEGPGLTVYQKIWYCVATVGGQYISALICNPFLLSPSGYRNLIERAIKARLVIGSPHMNRAISFKYMNCQLVWKEFLEMLSLLLPLLNSCSMKNFLRLLSKDNSSGSARI</sequence>
<keyword evidence="7" id="KW-0479">Metal-binding</keyword>
<evidence type="ECO:0000256" key="14">
    <source>
        <dbReference type="ARBA" id="ARBA00023140"/>
    </source>
</evidence>
<keyword evidence="10" id="KW-0862">Zinc</keyword>
<comment type="caution">
    <text evidence="19">The sequence shown here is derived from an EMBL/GenBank/DDBJ whole genome shotgun (WGS) entry which is preliminary data.</text>
</comment>
<name>A0A9R1WM55_LACSA</name>